<evidence type="ECO:0000313" key="2">
    <source>
        <dbReference type="EMBL" id="AVF38104.1"/>
    </source>
</evidence>
<gene>
    <name evidence="2" type="ORF">BV494_24725</name>
</gene>
<dbReference type="EMBL" id="CP019064">
    <property type="protein sequence ID" value="AVF38104.1"/>
    <property type="molecule type" value="Genomic_DNA"/>
</dbReference>
<dbReference type="Pfam" id="PF01066">
    <property type="entry name" value="CDP-OH_P_transf"/>
    <property type="match status" value="1"/>
</dbReference>
<sequence length="204" mass="21872">MLSFYQDRANLCSFFGFIAGCVALYSLTQSEMSLALGFILLGAIADVFDGPLARKTLNRPLLFSEFGQGLDTLGDMCHSVLAPALFVTLAQGGSLTGILCGLILAAAGTTRLAYFTAVGSDKPGFFVGVPVTYLPLTLGIVANLFPAQQSASVVYILYSLIMVALQTGKFYFPKFSHKGLYLFALILIFLATLSFSRVLFPATF</sequence>
<accession>A0A2L1UYY8</accession>
<name>A0A2L1UYY8_9GAMM</name>
<protein>
    <recommendedName>
        <fullName evidence="4">CDP-diacylglycerol--serine O-phosphatidyltransferase</fullName>
    </recommendedName>
</protein>
<feature type="transmembrane region" description="Helical" evidence="1">
    <location>
        <begin position="152"/>
        <end position="172"/>
    </location>
</feature>
<organism evidence="2 3">
    <name type="scientific">Rahnella sikkimica</name>
    <dbReference type="NCBI Taxonomy" id="1805933"/>
    <lineage>
        <taxon>Bacteria</taxon>
        <taxon>Pseudomonadati</taxon>
        <taxon>Pseudomonadota</taxon>
        <taxon>Gammaproteobacteria</taxon>
        <taxon>Enterobacterales</taxon>
        <taxon>Yersiniaceae</taxon>
        <taxon>Rahnella</taxon>
    </lineage>
</organism>
<dbReference type="AlphaFoldDB" id="A0A2L1UYY8"/>
<dbReference type="GO" id="GO:0016020">
    <property type="term" value="C:membrane"/>
    <property type="evidence" value="ECO:0007669"/>
    <property type="project" value="InterPro"/>
</dbReference>
<reference evidence="3" key="1">
    <citation type="submission" date="2017-01" db="EMBL/GenBank/DDBJ databases">
        <title>Genome sequence of Rouxiella sp. ERMR1:05.</title>
        <authorList>
            <person name="Kumar R."/>
            <person name="Singh D."/>
            <person name="Kumar S."/>
        </authorList>
    </citation>
    <scope>NUCLEOTIDE SEQUENCE [LARGE SCALE GENOMIC DNA]</scope>
    <source>
        <strain evidence="3">ERMR1:05</strain>
        <plasmid evidence="3">unnamed2</plasmid>
    </source>
</reference>
<feature type="transmembrane region" description="Helical" evidence="1">
    <location>
        <begin position="126"/>
        <end position="146"/>
    </location>
</feature>
<keyword evidence="2" id="KW-0614">Plasmid</keyword>
<dbReference type="KEGG" id="rox:BV494_24725"/>
<proteinExistence type="predicted"/>
<geneLocation type="plasmid" evidence="2 3">
    <name>unnamed2</name>
</geneLocation>
<keyword evidence="3" id="KW-1185">Reference proteome</keyword>
<dbReference type="Proteomes" id="UP000239197">
    <property type="component" value="Plasmid unnamed2"/>
</dbReference>
<dbReference type="InterPro" id="IPR043130">
    <property type="entry name" value="CDP-OH_PTrfase_TM_dom"/>
</dbReference>
<dbReference type="GO" id="GO:0016780">
    <property type="term" value="F:phosphotransferase activity, for other substituted phosphate groups"/>
    <property type="evidence" value="ECO:0007669"/>
    <property type="project" value="InterPro"/>
</dbReference>
<evidence type="ECO:0000256" key="1">
    <source>
        <dbReference type="SAM" id="Phobius"/>
    </source>
</evidence>
<dbReference type="GO" id="GO:0008654">
    <property type="term" value="P:phospholipid biosynthetic process"/>
    <property type="evidence" value="ECO:0007669"/>
    <property type="project" value="InterPro"/>
</dbReference>
<evidence type="ECO:0008006" key="4">
    <source>
        <dbReference type="Google" id="ProtNLM"/>
    </source>
</evidence>
<feature type="transmembrane region" description="Helical" evidence="1">
    <location>
        <begin position="9"/>
        <end position="28"/>
    </location>
</feature>
<feature type="transmembrane region" description="Helical" evidence="1">
    <location>
        <begin position="179"/>
        <end position="200"/>
    </location>
</feature>
<dbReference type="RefSeq" id="WP_104925431.1">
    <property type="nucleotide sequence ID" value="NZ_CP019064.1"/>
</dbReference>
<keyword evidence="1" id="KW-0812">Transmembrane</keyword>
<evidence type="ECO:0000313" key="3">
    <source>
        <dbReference type="Proteomes" id="UP000239197"/>
    </source>
</evidence>
<feature type="transmembrane region" description="Helical" evidence="1">
    <location>
        <begin position="34"/>
        <end position="52"/>
    </location>
</feature>
<dbReference type="InterPro" id="IPR000462">
    <property type="entry name" value="CDP-OH_P_trans"/>
</dbReference>
<dbReference type="OrthoDB" id="7041657at2"/>
<dbReference type="Gene3D" id="1.20.120.1760">
    <property type="match status" value="1"/>
</dbReference>
<keyword evidence="1" id="KW-0472">Membrane</keyword>
<keyword evidence="1" id="KW-1133">Transmembrane helix</keyword>